<name>A0A542BLB1_SERFO</name>
<dbReference type="AlphaFoldDB" id="A0A542BLB1"/>
<accession>A0A542BLB1</accession>
<comment type="caution">
    <text evidence="1">The sequence shown here is derived from an EMBL/GenBank/DDBJ whole genome shotgun (WGS) entry which is preliminary data.</text>
</comment>
<evidence type="ECO:0000313" key="1">
    <source>
        <dbReference type="EMBL" id="TVZ68140.1"/>
    </source>
</evidence>
<dbReference type="EMBL" id="VISQ01000001">
    <property type="protein sequence ID" value="TVZ68140.1"/>
    <property type="molecule type" value="Genomic_DNA"/>
</dbReference>
<reference evidence="1" key="1">
    <citation type="submission" date="2019-06" db="EMBL/GenBank/DDBJ databases">
        <authorList>
            <person name="Deangelis K."/>
            <person name="Huntemann M."/>
            <person name="Clum A."/>
            <person name="Pillay M."/>
            <person name="Palaniappan K."/>
            <person name="Varghese N."/>
            <person name="Mikhailova N."/>
            <person name="Stamatis D."/>
            <person name="Reddy T."/>
            <person name="Daum C."/>
            <person name="Shapiro N."/>
            <person name="Ivanova N."/>
            <person name="Kyrpides N."/>
            <person name="Woyke T."/>
        </authorList>
    </citation>
    <scope>NUCLEOTIDE SEQUENCE [LARGE SCALE GENOMIC DNA]</scope>
    <source>
        <strain evidence="1">128R</strain>
    </source>
</reference>
<organism evidence="1">
    <name type="scientific">Serratia fonticola</name>
    <dbReference type="NCBI Taxonomy" id="47917"/>
    <lineage>
        <taxon>Bacteria</taxon>
        <taxon>Pseudomonadati</taxon>
        <taxon>Pseudomonadota</taxon>
        <taxon>Gammaproteobacteria</taxon>
        <taxon>Enterobacterales</taxon>
        <taxon>Yersiniaceae</taxon>
        <taxon>Serratia</taxon>
    </lineage>
</organism>
<protein>
    <submittedName>
        <fullName evidence="1">Uncharacterized protein</fullName>
    </submittedName>
</protein>
<sequence length="62" mass="7093">MLTEVMLVCPPLIWHKIKADKHLKNDNITDVVSPPDNSRCHILKHTPVRMAALGALMVTRWH</sequence>
<proteinExistence type="predicted"/>
<gene>
    <name evidence="1" type="ORF">FHU10_0559</name>
</gene>
<reference evidence="1" key="2">
    <citation type="submission" date="2019-08" db="EMBL/GenBank/DDBJ databases">
        <title>Investigation of anaerobic lignin degradation for improved lignocellulosic biofuels.</title>
        <authorList>
            <person name="Deangelis K.PhD."/>
        </authorList>
    </citation>
    <scope>NUCLEOTIDE SEQUENCE [LARGE SCALE GENOMIC DNA]</scope>
    <source>
        <strain evidence="1">128R</strain>
    </source>
</reference>